<reference evidence="1 2" key="1">
    <citation type="submission" date="2020-06" db="EMBL/GenBank/DDBJ databases">
        <authorList>
            <person name="Li R."/>
            <person name="Bekaert M."/>
        </authorList>
    </citation>
    <scope>NUCLEOTIDE SEQUENCE [LARGE SCALE GENOMIC DNA]</scope>
    <source>
        <strain evidence="2">wild</strain>
    </source>
</reference>
<dbReference type="InterPro" id="IPR036691">
    <property type="entry name" value="Endo/exonu/phosph_ase_sf"/>
</dbReference>
<dbReference type="PANTHER" id="PTHR33395:SF22">
    <property type="entry name" value="REVERSE TRANSCRIPTASE DOMAIN-CONTAINING PROTEIN"/>
    <property type="match status" value="1"/>
</dbReference>
<dbReference type="Proteomes" id="UP000507470">
    <property type="component" value="Unassembled WGS sequence"/>
</dbReference>
<protein>
    <submittedName>
        <fullName evidence="1">Uncharacterized protein</fullName>
    </submittedName>
</protein>
<gene>
    <name evidence="1" type="ORF">MCOR_8329</name>
</gene>
<dbReference type="GO" id="GO:0031012">
    <property type="term" value="C:extracellular matrix"/>
    <property type="evidence" value="ECO:0007669"/>
    <property type="project" value="TreeGrafter"/>
</dbReference>
<dbReference type="PANTHER" id="PTHR33395">
    <property type="entry name" value="TRANSCRIPTASE, PUTATIVE-RELATED-RELATED"/>
    <property type="match status" value="1"/>
</dbReference>
<accession>A0A6J8AJ82</accession>
<evidence type="ECO:0000313" key="1">
    <source>
        <dbReference type="EMBL" id="CAC5368950.1"/>
    </source>
</evidence>
<dbReference type="GO" id="GO:0007508">
    <property type="term" value="P:larval heart development"/>
    <property type="evidence" value="ECO:0007669"/>
    <property type="project" value="TreeGrafter"/>
</dbReference>
<organism evidence="1 2">
    <name type="scientific">Mytilus coruscus</name>
    <name type="common">Sea mussel</name>
    <dbReference type="NCBI Taxonomy" id="42192"/>
    <lineage>
        <taxon>Eukaryota</taxon>
        <taxon>Metazoa</taxon>
        <taxon>Spiralia</taxon>
        <taxon>Lophotrochozoa</taxon>
        <taxon>Mollusca</taxon>
        <taxon>Bivalvia</taxon>
        <taxon>Autobranchia</taxon>
        <taxon>Pteriomorphia</taxon>
        <taxon>Mytilida</taxon>
        <taxon>Mytiloidea</taxon>
        <taxon>Mytilidae</taxon>
        <taxon>Mytilinae</taxon>
        <taxon>Mytilus</taxon>
    </lineage>
</organism>
<evidence type="ECO:0000313" key="2">
    <source>
        <dbReference type="Proteomes" id="UP000507470"/>
    </source>
</evidence>
<dbReference type="EMBL" id="CACVKT020001515">
    <property type="protein sequence ID" value="CAC5368950.1"/>
    <property type="molecule type" value="Genomic_DNA"/>
</dbReference>
<dbReference type="AlphaFoldDB" id="A0A6J8AJ82"/>
<name>A0A6J8AJ82_MYTCO</name>
<dbReference type="SUPFAM" id="SSF56219">
    <property type="entry name" value="DNase I-like"/>
    <property type="match status" value="1"/>
</dbReference>
<dbReference type="GO" id="GO:0061343">
    <property type="term" value="P:cell adhesion involved in heart morphogenesis"/>
    <property type="evidence" value="ECO:0007669"/>
    <property type="project" value="TreeGrafter"/>
</dbReference>
<keyword evidence="2" id="KW-1185">Reference proteome</keyword>
<dbReference type="OrthoDB" id="6143588at2759"/>
<dbReference type="Gene3D" id="3.60.10.10">
    <property type="entry name" value="Endonuclease/exonuclease/phosphatase"/>
    <property type="match status" value="1"/>
</dbReference>
<sequence>MLSTHILFGEWIDKLIVSCIFITLPLRIIVVNCQSIRNKKCDIDNLIEITKPDIMIGNESWLHKDIDSTEVFPQWYTVYRKDRKTDAHGGVFLLISNKYLSSEPHDLKSDDTSEQLWVKVQIIGLPDLYIGSFYKPPNKTEEEYLTHLGKSILRIRHSENCHLWLGGYFNPGEIDSNNYSIKQKAYNTKQCQQLIDICQDNYLEQVVTTPTHYTETSQSIFDLFLLITAV</sequence>
<proteinExistence type="predicted"/>